<evidence type="ECO:0000313" key="2">
    <source>
        <dbReference type="EMBL" id="ENV17368.1"/>
    </source>
</evidence>
<dbReference type="Proteomes" id="UP000013148">
    <property type="component" value="Unassembled WGS sequence"/>
</dbReference>
<keyword evidence="3" id="KW-1185">Reference proteome</keyword>
<dbReference type="InterPro" id="IPR035069">
    <property type="entry name" value="TTHA1013/TTHA0281-like"/>
</dbReference>
<feature type="domain" description="HicB-like antitoxin of toxin-antitoxin system" evidence="1">
    <location>
        <begin position="3"/>
        <end position="94"/>
    </location>
</feature>
<dbReference type="PANTHER" id="PTHR34504">
    <property type="entry name" value="ANTITOXIN HICB"/>
    <property type="match status" value="1"/>
</dbReference>
<proteinExistence type="predicted"/>
<protein>
    <recommendedName>
        <fullName evidence="1">HicB-like antitoxin of toxin-antitoxin system domain-containing protein</fullName>
    </recommendedName>
</protein>
<dbReference type="PANTHER" id="PTHR34504:SF2">
    <property type="entry name" value="UPF0150 PROTEIN SSL0259"/>
    <property type="match status" value="1"/>
</dbReference>
<gene>
    <name evidence="2" type="ORF">F964_02082</name>
</gene>
<sequence>MLYPVALEKGSNDEAYGVIIPDIQGCFSAGDSFEEALSNAKEAIADHLEILAEDGKNIPLASEVSTFLNEEKFKGLIWAVVDVDVGDYLDKVRKTIQVKKCSPE</sequence>
<dbReference type="EMBL" id="APPJ01000010">
    <property type="protein sequence ID" value="ENV17368.1"/>
    <property type="molecule type" value="Genomic_DNA"/>
</dbReference>
<accession>N8YCK6</accession>
<dbReference type="Pfam" id="PF15919">
    <property type="entry name" value="HicB_lk_antitox"/>
    <property type="match status" value="1"/>
</dbReference>
<evidence type="ECO:0000259" key="1">
    <source>
        <dbReference type="Pfam" id="PF15919"/>
    </source>
</evidence>
<dbReference type="eggNOG" id="COG1598">
    <property type="taxonomic scope" value="Bacteria"/>
</dbReference>
<organism evidence="2 3">
    <name type="scientific">Acinetobacter guillouiae NIPH 991</name>
    <dbReference type="NCBI Taxonomy" id="1217656"/>
    <lineage>
        <taxon>Bacteria</taxon>
        <taxon>Pseudomonadati</taxon>
        <taxon>Pseudomonadota</taxon>
        <taxon>Gammaproteobacteria</taxon>
        <taxon>Moraxellales</taxon>
        <taxon>Moraxellaceae</taxon>
        <taxon>Acinetobacter</taxon>
    </lineage>
</organism>
<comment type="caution">
    <text evidence="2">The sequence shown here is derived from an EMBL/GenBank/DDBJ whole genome shotgun (WGS) entry which is preliminary data.</text>
</comment>
<dbReference type="Gene3D" id="3.30.160.250">
    <property type="match status" value="1"/>
</dbReference>
<dbReference type="InterPro" id="IPR031807">
    <property type="entry name" value="HicB-like"/>
</dbReference>
<dbReference type="AlphaFoldDB" id="N8YCK6"/>
<reference evidence="2 3" key="1">
    <citation type="submission" date="2013-02" db="EMBL/GenBank/DDBJ databases">
        <title>The Genome Sequence of Acinetobacter guillouiae NIPH 991.</title>
        <authorList>
            <consortium name="The Broad Institute Genome Sequencing Platform"/>
            <consortium name="The Broad Institute Genome Sequencing Center for Infectious Disease"/>
            <person name="Cerqueira G."/>
            <person name="Feldgarden M."/>
            <person name="Courvalin P."/>
            <person name="Perichon B."/>
            <person name="Grillot-Courvalin C."/>
            <person name="Clermont D."/>
            <person name="Rocha E."/>
            <person name="Yoon E.-J."/>
            <person name="Nemec A."/>
            <person name="Walker B."/>
            <person name="Young S.K."/>
            <person name="Zeng Q."/>
            <person name="Gargeya S."/>
            <person name="Fitzgerald M."/>
            <person name="Haas B."/>
            <person name="Abouelleil A."/>
            <person name="Alvarado L."/>
            <person name="Arachchi H.M."/>
            <person name="Berlin A.M."/>
            <person name="Chapman S.B."/>
            <person name="Dewar J."/>
            <person name="Goldberg J."/>
            <person name="Griggs A."/>
            <person name="Gujja S."/>
            <person name="Hansen M."/>
            <person name="Howarth C."/>
            <person name="Imamovic A."/>
            <person name="Larimer J."/>
            <person name="McCowan C."/>
            <person name="Murphy C."/>
            <person name="Neiman D."/>
            <person name="Pearson M."/>
            <person name="Priest M."/>
            <person name="Roberts A."/>
            <person name="Saif S."/>
            <person name="Shea T."/>
            <person name="Sisk P."/>
            <person name="Sykes S."/>
            <person name="Wortman J."/>
            <person name="Nusbaum C."/>
            <person name="Birren B."/>
        </authorList>
    </citation>
    <scope>NUCLEOTIDE SEQUENCE [LARGE SCALE GENOMIC DNA]</scope>
    <source>
        <strain evidence="2 3">NIPH 991</strain>
    </source>
</reference>
<evidence type="ECO:0000313" key="3">
    <source>
        <dbReference type="Proteomes" id="UP000013148"/>
    </source>
</evidence>
<dbReference type="InterPro" id="IPR051404">
    <property type="entry name" value="TA_system_antitoxin"/>
</dbReference>
<dbReference type="SUPFAM" id="SSF143100">
    <property type="entry name" value="TTHA1013/TTHA0281-like"/>
    <property type="match status" value="1"/>
</dbReference>
<dbReference type="HOGENOM" id="CLU_114047_1_2_6"/>
<name>N8YCK6_ACIGI</name>
<dbReference type="PATRIC" id="fig|1217656.3.peg.2030"/>